<evidence type="ECO:0000313" key="2">
    <source>
        <dbReference type="EMBL" id="CAK9111898.1"/>
    </source>
</evidence>
<dbReference type="GO" id="GO:0004497">
    <property type="term" value="F:monooxygenase activity"/>
    <property type="evidence" value="ECO:0007669"/>
    <property type="project" value="UniProtKB-KW"/>
</dbReference>
<gene>
    <name evidence="2" type="ORF">SCF082_LOCUS51900</name>
</gene>
<sequence>MAALVSSWLERFAHALEGGEEEVVQVFGAECYWRDIVAFTWNIKTMEGHEAIRDMVRGSAPRAQNWALKGEPKEDSDGRIEAWLTFETEQLNCVGHVRLNEDGTCWTLTTIGDELKGYPEPCGPKRSEGRPYGSLRNRVPISRQAEEAKAALGAKEQPFVVIVGGSQCGLALAARLQRLNVPNIVLDSNPQPGDSWRNRYDCLHLHDPVFANHLPHLPMPDHWPLWPHKDQMADWLDIYARVMEVNFWGRSTCLSSTWDATQKHWTVKVDRNGEEVTLRPKHLVLATGLYGSPYIPNLSGQDTFPGDVLHSSVFVNGKKYQGKKAVVVGSNTSAHDIAEDLWECGAEVTMVQRSPTMIIHIDTQLKTVFGLHDDEAKAKGITTEEGDLISTTYPFKVVTELQKKRCQEIRETDADYYKKLEAAGFRLDFGEDETANIMMFLRRGAGYYFDTGASDLIIRKEVKLQQGDMKGFTPGGRVLLGDGTELEADVVVLGTGYRPLNDTVSRFLGKDVTEKLGRVWGLGSGFEGDPGPWEGELRNMWKPTAVEHLWVQGGNLGFSRNYSKYLALQLQARFLGLPTPVYGAPSAAIAGTSGRGLNRGGS</sequence>
<dbReference type="Gene3D" id="3.50.50.60">
    <property type="entry name" value="FAD/NAD(P)-binding domain"/>
    <property type="match status" value="1"/>
</dbReference>
<dbReference type="Proteomes" id="UP001642464">
    <property type="component" value="Unassembled WGS sequence"/>
</dbReference>
<organism evidence="2 3">
    <name type="scientific">Durusdinium trenchii</name>
    <dbReference type="NCBI Taxonomy" id="1381693"/>
    <lineage>
        <taxon>Eukaryota</taxon>
        <taxon>Sar</taxon>
        <taxon>Alveolata</taxon>
        <taxon>Dinophyceae</taxon>
        <taxon>Suessiales</taxon>
        <taxon>Symbiodiniaceae</taxon>
        <taxon>Durusdinium</taxon>
    </lineage>
</organism>
<dbReference type="InterPro" id="IPR050982">
    <property type="entry name" value="Auxin_biosynth/cation_transpt"/>
</dbReference>
<dbReference type="Pfam" id="PF13738">
    <property type="entry name" value="Pyr_redox_3"/>
    <property type="match status" value="1"/>
</dbReference>
<comment type="caution">
    <text evidence="2">The sequence shown here is derived from an EMBL/GenBank/DDBJ whole genome shotgun (WGS) entry which is preliminary data.</text>
</comment>
<dbReference type="PANTHER" id="PTHR43539:SF68">
    <property type="entry name" value="FLAVIN-BINDING MONOOXYGENASE-LIKE PROTEIN (AFU_ORTHOLOGUE AFUA_4G09220)"/>
    <property type="match status" value="1"/>
</dbReference>
<dbReference type="SUPFAM" id="SSF51905">
    <property type="entry name" value="FAD/NAD(P)-binding domain"/>
    <property type="match status" value="2"/>
</dbReference>
<keyword evidence="1" id="KW-0560">Oxidoreductase</keyword>
<accession>A0ABP0SHN6</accession>
<name>A0ABP0SHN6_9DINO</name>
<proteinExistence type="predicted"/>
<reference evidence="2 3" key="1">
    <citation type="submission" date="2024-02" db="EMBL/GenBank/DDBJ databases">
        <authorList>
            <person name="Chen Y."/>
            <person name="Shah S."/>
            <person name="Dougan E. K."/>
            <person name="Thang M."/>
            <person name="Chan C."/>
        </authorList>
    </citation>
    <scope>NUCLEOTIDE SEQUENCE [LARGE SCALE GENOMIC DNA]</scope>
</reference>
<evidence type="ECO:0000313" key="3">
    <source>
        <dbReference type="Proteomes" id="UP001642464"/>
    </source>
</evidence>
<dbReference type="PANTHER" id="PTHR43539">
    <property type="entry name" value="FLAVIN-BINDING MONOOXYGENASE-LIKE PROTEIN (AFU_ORTHOLOGUE AFUA_4G09220)"/>
    <property type="match status" value="1"/>
</dbReference>
<dbReference type="EMBL" id="CAXAMM010043818">
    <property type="protein sequence ID" value="CAK9111898.1"/>
    <property type="molecule type" value="Genomic_DNA"/>
</dbReference>
<evidence type="ECO:0000256" key="1">
    <source>
        <dbReference type="ARBA" id="ARBA00023002"/>
    </source>
</evidence>
<keyword evidence="3" id="KW-1185">Reference proteome</keyword>
<protein>
    <submittedName>
        <fullName evidence="2">Probable indole-3-pyruvate monooxygenase YUCCA3 (Flavin-containing monooxygenase YUCCA3)</fullName>
    </submittedName>
</protein>
<keyword evidence="2" id="KW-0503">Monooxygenase</keyword>
<dbReference type="InterPro" id="IPR036188">
    <property type="entry name" value="FAD/NAD-bd_sf"/>
</dbReference>